<dbReference type="AlphaFoldDB" id="A0A6J4TVB3"/>
<name>A0A6J4TVB3_9BACT</name>
<organism evidence="1">
    <name type="scientific">uncultured Thermomicrobiales bacterium</name>
    <dbReference type="NCBI Taxonomy" id="1645740"/>
    <lineage>
        <taxon>Bacteria</taxon>
        <taxon>Pseudomonadati</taxon>
        <taxon>Thermomicrobiota</taxon>
        <taxon>Thermomicrobia</taxon>
        <taxon>Thermomicrobiales</taxon>
        <taxon>environmental samples</taxon>
    </lineage>
</organism>
<gene>
    <name evidence="1" type="ORF">AVDCRST_MAG59-57</name>
</gene>
<accession>A0A6J4TVB3</accession>
<protein>
    <submittedName>
        <fullName evidence="1">Uncharacterized protein</fullName>
    </submittedName>
</protein>
<reference evidence="1" key="1">
    <citation type="submission" date="2020-02" db="EMBL/GenBank/DDBJ databases">
        <authorList>
            <person name="Meier V. D."/>
        </authorList>
    </citation>
    <scope>NUCLEOTIDE SEQUENCE</scope>
    <source>
        <strain evidence="1">AVDCRST_MAG59</strain>
    </source>
</reference>
<proteinExistence type="predicted"/>
<evidence type="ECO:0000313" key="1">
    <source>
        <dbReference type="EMBL" id="CAA9533388.1"/>
    </source>
</evidence>
<sequence length="32" mass="3685">MFGVLRNQSPRIIWKSEPRIATAGNIVIERMT</sequence>
<dbReference type="EMBL" id="CADCWF010000002">
    <property type="protein sequence ID" value="CAA9533388.1"/>
    <property type="molecule type" value="Genomic_DNA"/>
</dbReference>